<evidence type="ECO:0000313" key="4">
    <source>
        <dbReference type="Proteomes" id="UP000030765"/>
    </source>
</evidence>
<name>A0A084VVA9_ANOSI</name>
<organism evidence="2">
    <name type="scientific">Anopheles sinensis</name>
    <name type="common">Mosquito</name>
    <dbReference type="NCBI Taxonomy" id="74873"/>
    <lineage>
        <taxon>Eukaryota</taxon>
        <taxon>Metazoa</taxon>
        <taxon>Ecdysozoa</taxon>
        <taxon>Arthropoda</taxon>
        <taxon>Hexapoda</taxon>
        <taxon>Insecta</taxon>
        <taxon>Pterygota</taxon>
        <taxon>Neoptera</taxon>
        <taxon>Endopterygota</taxon>
        <taxon>Diptera</taxon>
        <taxon>Nematocera</taxon>
        <taxon>Culicoidea</taxon>
        <taxon>Culicidae</taxon>
        <taxon>Anophelinae</taxon>
        <taxon>Anopheles</taxon>
    </lineage>
</organism>
<sequence length="79" mass="8757">MSNVGPSSGRISRLLRSKGRKRDRQEDTDPSGLSSVDEGFPFPALPCPGFLLFYVPLPRKVCFPFLQRKDCPGRGAHPI</sequence>
<feature type="region of interest" description="Disordered" evidence="1">
    <location>
        <begin position="1"/>
        <end position="39"/>
    </location>
</feature>
<protein>
    <submittedName>
        <fullName evidence="2 3">Uncharacterized protein</fullName>
    </submittedName>
</protein>
<reference evidence="2 4" key="1">
    <citation type="journal article" date="2014" name="BMC Genomics">
        <title>Genome sequence of Anopheles sinensis provides insight into genetics basis of mosquito competence for malaria parasites.</title>
        <authorList>
            <person name="Zhou D."/>
            <person name="Zhang D."/>
            <person name="Ding G."/>
            <person name="Shi L."/>
            <person name="Hou Q."/>
            <person name="Ye Y."/>
            <person name="Xu Y."/>
            <person name="Zhou H."/>
            <person name="Xiong C."/>
            <person name="Li S."/>
            <person name="Yu J."/>
            <person name="Hong S."/>
            <person name="Yu X."/>
            <person name="Zou P."/>
            <person name="Chen C."/>
            <person name="Chang X."/>
            <person name="Wang W."/>
            <person name="Lv Y."/>
            <person name="Sun Y."/>
            <person name="Ma L."/>
            <person name="Shen B."/>
            <person name="Zhu C."/>
        </authorList>
    </citation>
    <scope>NUCLEOTIDE SEQUENCE [LARGE SCALE GENOMIC DNA]</scope>
</reference>
<dbReference type="EMBL" id="KE525157">
    <property type="protein sequence ID" value="KFB41903.1"/>
    <property type="molecule type" value="Genomic_DNA"/>
</dbReference>
<dbReference type="VEuPathDB" id="VectorBase:ASIC009463"/>
<dbReference type="Proteomes" id="UP000030765">
    <property type="component" value="Unassembled WGS sequence"/>
</dbReference>
<feature type="compositionally biased region" description="Basic residues" evidence="1">
    <location>
        <begin position="13"/>
        <end position="22"/>
    </location>
</feature>
<accession>A0A084VVA9</accession>
<dbReference type="EnsemblMetazoa" id="ASIC009463-RA">
    <property type="protein sequence ID" value="ASIC009463-PA"/>
    <property type="gene ID" value="ASIC009463"/>
</dbReference>
<evidence type="ECO:0000313" key="2">
    <source>
        <dbReference type="EMBL" id="KFB41903.1"/>
    </source>
</evidence>
<dbReference type="EMBL" id="ATLV01017169">
    <property type="status" value="NOT_ANNOTATED_CDS"/>
    <property type="molecule type" value="Genomic_DNA"/>
</dbReference>
<dbReference type="AlphaFoldDB" id="A0A084VVA9"/>
<feature type="compositionally biased region" description="Polar residues" evidence="1">
    <location>
        <begin position="1"/>
        <end position="10"/>
    </location>
</feature>
<keyword evidence="4" id="KW-1185">Reference proteome</keyword>
<evidence type="ECO:0000256" key="1">
    <source>
        <dbReference type="SAM" id="MobiDB-lite"/>
    </source>
</evidence>
<gene>
    <name evidence="2" type="ORF">ZHAS_00009463</name>
</gene>
<proteinExistence type="predicted"/>
<evidence type="ECO:0000313" key="3">
    <source>
        <dbReference type="EnsemblMetazoa" id="ASIC009463-PA"/>
    </source>
</evidence>
<reference evidence="3" key="2">
    <citation type="submission" date="2020-05" db="UniProtKB">
        <authorList>
            <consortium name="EnsemblMetazoa"/>
        </authorList>
    </citation>
    <scope>IDENTIFICATION</scope>
</reference>